<evidence type="ECO:0000256" key="6">
    <source>
        <dbReference type="RuleBase" id="RU361206"/>
    </source>
</evidence>
<dbReference type="GO" id="GO:0009306">
    <property type="term" value="P:protein secretion"/>
    <property type="evidence" value="ECO:0007669"/>
    <property type="project" value="TreeGrafter"/>
</dbReference>
<reference evidence="7" key="1">
    <citation type="submission" date="2021-01" db="EMBL/GenBank/DDBJ databases">
        <authorList>
            <consortium name="Genoscope - CEA"/>
            <person name="William W."/>
        </authorList>
    </citation>
    <scope>NUCLEOTIDE SEQUENCE</scope>
</reference>
<proteinExistence type="inferred from homology"/>
<dbReference type="AlphaFoldDB" id="A0A8S1QDY2"/>
<comment type="caution">
    <text evidence="7">The sequence shown here is derived from an EMBL/GenBank/DDBJ whole genome shotgun (WGS) entry which is preliminary data.</text>
</comment>
<feature type="transmembrane region" description="Helical" evidence="6">
    <location>
        <begin position="81"/>
        <end position="98"/>
    </location>
</feature>
<keyword evidence="5 6" id="KW-0472">Membrane</keyword>
<dbReference type="PANTHER" id="PTHR13019">
    <property type="entry name" value="GOLGI APPARATUS MEMBRANE PROTEIN TVP23"/>
    <property type="match status" value="1"/>
</dbReference>
<dbReference type="GO" id="GO:0000139">
    <property type="term" value="C:Golgi membrane"/>
    <property type="evidence" value="ECO:0007669"/>
    <property type="project" value="TreeGrafter"/>
</dbReference>
<dbReference type="Pfam" id="PF05832">
    <property type="entry name" value="DUF846"/>
    <property type="match status" value="1"/>
</dbReference>
<dbReference type="OrthoDB" id="2151161at2759"/>
<dbReference type="Proteomes" id="UP000692954">
    <property type="component" value="Unassembled WGS sequence"/>
</dbReference>
<dbReference type="InterPro" id="IPR008564">
    <property type="entry name" value="TVP23-like"/>
</dbReference>
<dbReference type="PANTHER" id="PTHR13019:SF7">
    <property type="entry name" value="GOLGI APPARATUS MEMBRANE PROTEIN TVP23"/>
    <property type="match status" value="1"/>
</dbReference>
<feature type="transmembrane region" description="Helical" evidence="6">
    <location>
        <begin position="140"/>
        <end position="162"/>
    </location>
</feature>
<comment type="subcellular location">
    <subcellularLocation>
        <location evidence="1 6">Membrane</location>
        <topology evidence="1 6">Multi-pass membrane protein</topology>
    </subcellularLocation>
</comment>
<dbReference type="EMBL" id="CAJJDN010000103">
    <property type="protein sequence ID" value="CAD8113556.1"/>
    <property type="molecule type" value="Genomic_DNA"/>
</dbReference>
<evidence type="ECO:0000256" key="2">
    <source>
        <dbReference type="ARBA" id="ARBA00005467"/>
    </source>
</evidence>
<keyword evidence="4 6" id="KW-1133">Transmembrane helix</keyword>
<feature type="transmembrane region" description="Helical" evidence="6">
    <location>
        <begin position="168"/>
        <end position="186"/>
    </location>
</feature>
<comment type="similarity">
    <text evidence="2 6">Belongs to the TVP23 family.</text>
</comment>
<evidence type="ECO:0000256" key="3">
    <source>
        <dbReference type="ARBA" id="ARBA00022692"/>
    </source>
</evidence>
<organism evidence="7 8">
    <name type="scientific">Paramecium sonneborni</name>
    <dbReference type="NCBI Taxonomy" id="65129"/>
    <lineage>
        <taxon>Eukaryota</taxon>
        <taxon>Sar</taxon>
        <taxon>Alveolata</taxon>
        <taxon>Ciliophora</taxon>
        <taxon>Intramacronucleata</taxon>
        <taxon>Oligohymenophorea</taxon>
        <taxon>Peniculida</taxon>
        <taxon>Parameciidae</taxon>
        <taxon>Paramecium</taxon>
    </lineage>
</organism>
<gene>
    <name evidence="7" type="ORF">PSON_ATCC_30995.1.T1030180</name>
</gene>
<protein>
    <recommendedName>
        <fullName evidence="6">Golgi apparatus membrane protein TVP23 homolog</fullName>
    </recommendedName>
</protein>
<evidence type="ECO:0000256" key="4">
    <source>
        <dbReference type="ARBA" id="ARBA00022989"/>
    </source>
</evidence>
<sequence length="218" mass="25072">MEEDLHFKIQMQEMPTSPPKPLIQTSNDEPTKLSIASTSESIPLQTSNYDLNHAGHPKACIFTFLFKGLALLFYFICKDSIWSFILVIIFSAFDFWTVKNITGRLLVGLKWENIILEDGTSKWEFYSIPNKQVNAVDKTFFWTAQLGFTLAWALFTFINLLSFTLMNFVIDIIGLSLCWTNLFGYYKCNGDHKKKMKDLQGDITNKVVTQFVGQMMSQ</sequence>
<evidence type="ECO:0000313" key="7">
    <source>
        <dbReference type="EMBL" id="CAD8113556.1"/>
    </source>
</evidence>
<evidence type="ECO:0000313" key="8">
    <source>
        <dbReference type="Proteomes" id="UP000692954"/>
    </source>
</evidence>
<evidence type="ECO:0000256" key="5">
    <source>
        <dbReference type="ARBA" id="ARBA00023136"/>
    </source>
</evidence>
<keyword evidence="3 6" id="KW-0812">Transmembrane</keyword>
<name>A0A8S1QDY2_9CILI</name>
<evidence type="ECO:0000256" key="1">
    <source>
        <dbReference type="ARBA" id="ARBA00004141"/>
    </source>
</evidence>
<dbReference type="GO" id="GO:0016192">
    <property type="term" value="P:vesicle-mediated transport"/>
    <property type="evidence" value="ECO:0007669"/>
    <property type="project" value="TreeGrafter"/>
</dbReference>
<accession>A0A8S1QDY2</accession>
<keyword evidence="8" id="KW-1185">Reference proteome</keyword>